<protein>
    <submittedName>
        <fullName evidence="1">Uncharacterized protein</fullName>
    </submittedName>
</protein>
<organism evidence="1">
    <name type="scientific">Sediminibacterium sp. KACHI17</name>
    <dbReference type="NCBI Taxonomy" id="1751071"/>
    <lineage>
        <taxon>Bacteria</taxon>
        <taxon>Pseudomonadati</taxon>
        <taxon>Bacteroidota</taxon>
        <taxon>Chitinophagia</taxon>
        <taxon>Chitinophagales</taxon>
        <taxon>Chitinophagaceae</taxon>
        <taxon>Sediminibacterium</taxon>
    </lineage>
</organism>
<accession>A0AAT9GK22</accession>
<dbReference type="AlphaFoldDB" id="A0AAT9GK22"/>
<evidence type="ECO:0000313" key="1">
    <source>
        <dbReference type="EMBL" id="BFG71026.1"/>
    </source>
</evidence>
<gene>
    <name evidence="1" type="ORF">KACHI17_19070</name>
</gene>
<name>A0AAT9GK22_9BACT</name>
<sequence>MINSFKKLMEKKQNSAILGFPKKKSIYYEINISFKAFFQVWYYDENGQSTIKEFFGDHFLYETFLHPSIDKVVLKAYVTNPLKKANETVRLSIQVEEQPPVEEVFTINTEVAFKNTWYHLSVAL</sequence>
<reference evidence="1" key="1">
    <citation type="submission" date="2024-02" db="EMBL/GenBank/DDBJ databases">
        <title>Sediminibacterium planktonica sp. nov. and Sediminibacterium longus sp. nov., isolated from surface lake and river water.</title>
        <authorList>
            <person name="Watanabe K."/>
            <person name="Takemine S."/>
            <person name="Ishii Y."/>
            <person name="Ogata Y."/>
            <person name="Shindo C."/>
            <person name="Suda W."/>
        </authorList>
    </citation>
    <scope>NUCLEOTIDE SEQUENCE</scope>
    <source>
        <strain evidence="1">KACHI17</strain>
    </source>
</reference>
<dbReference type="EMBL" id="AP029612">
    <property type="protein sequence ID" value="BFG71026.1"/>
    <property type="molecule type" value="Genomic_DNA"/>
</dbReference>
<proteinExistence type="predicted"/>